<feature type="non-terminal residue" evidence="1">
    <location>
        <position position="138"/>
    </location>
</feature>
<dbReference type="EMBL" id="LXQA010203309">
    <property type="protein sequence ID" value="MCI33306.1"/>
    <property type="molecule type" value="Genomic_DNA"/>
</dbReference>
<comment type="caution">
    <text evidence="1">The sequence shown here is derived from an EMBL/GenBank/DDBJ whole genome shotgun (WGS) entry which is preliminary data.</text>
</comment>
<name>A0A392RBU1_9FABA</name>
<proteinExistence type="predicted"/>
<keyword evidence="2" id="KW-1185">Reference proteome</keyword>
<reference evidence="1 2" key="1">
    <citation type="journal article" date="2018" name="Front. Plant Sci.">
        <title>Red Clover (Trifolium pratense) and Zigzag Clover (T. medium) - A Picture of Genomic Similarities and Differences.</title>
        <authorList>
            <person name="Dluhosova J."/>
            <person name="Istvanek J."/>
            <person name="Nedelnik J."/>
            <person name="Repkova J."/>
        </authorList>
    </citation>
    <scope>NUCLEOTIDE SEQUENCE [LARGE SCALE GENOMIC DNA]</scope>
    <source>
        <strain evidence="2">cv. 10/8</strain>
        <tissue evidence="1">Leaf</tissue>
    </source>
</reference>
<feature type="non-terminal residue" evidence="1">
    <location>
        <position position="1"/>
    </location>
</feature>
<evidence type="ECO:0000313" key="2">
    <source>
        <dbReference type="Proteomes" id="UP000265520"/>
    </source>
</evidence>
<dbReference type="AlphaFoldDB" id="A0A392RBU1"/>
<protein>
    <submittedName>
        <fullName evidence="1">Uncharacterized protein</fullName>
    </submittedName>
</protein>
<sequence>AQAPPEEDEELSTGFVSGVTADLLDINTSHGFPISDQQDLDLESEIVVPDPSDSASKFERFAVATILRSPATTMNPISALPSQHFESIVFTAEWNLRFDNTFQKLFTAQSPTTLAPPLPDPPPEPINVVILPPQLSAM</sequence>
<dbReference type="Proteomes" id="UP000265520">
    <property type="component" value="Unassembled WGS sequence"/>
</dbReference>
<accession>A0A392RBU1</accession>
<evidence type="ECO:0000313" key="1">
    <source>
        <dbReference type="EMBL" id="MCI33306.1"/>
    </source>
</evidence>
<organism evidence="1 2">
    <name type="scientific">Trifolium medium</name>
    <dbReference type="NCBI Taxonomy" id="97028"/>
    <lineage>
        <taxon>Eukaryota</taxon>
        <taxon>Viridiplantae</taxon>
        <taxon>Streptophyta</taxon>
        <taxon>Embryophyta</taxon>
        <taxon>Tracheophyta</taxon>
        <taxon>Spermatophyta</taxon>
        <taxon>Magnoliopsida</taxon>
        <taxon>eudicotyledons</taxon>
        <taxon>Gunneridae</taxon>
        <taxon>Pentapetalae</taxon>
        <taxon>rosids</taxon>
        <taxon>fabids</taxon>
        <taxon>Fabales</taxon>
        <taxon>Fabaceae</taxon>
        <taxon>Papilionoideae</taxon>
        <taxon>50 kb inversion clade</taxon>
        <taxon>NPAAA clade</taxon>
        <taxon>Hologalegina</taxon>
        <taxon>IRL clade</taxon>
        <taxon>Trifolieae</taxon>
        <taxon>Trifolium</taxon>
    </lineage>
</organism>